<feature type="transmembrane region" description="Helical" evidence="1">
    <location>
        <begin position="58"/>
        <end position="86"/>
    </location>
</feature>
<gene>
    <name evidence="2" type="ORF">PFISCL1PPCAC_17469</name>
</gene>
<evidence type="ECO:0000313" key="2">
    <source>
        <dbReference type="EMBL" id="GMT26172.1"/>
    </source>
</evidence>
<evidence type="ECO:0000256" key="1">
    <source>
        <dbReference type="SAM" id="Phobius"/>
    </source>
</evidence>
<keyword evidence="1" id="KW-0472">Membrane</keyword>
<dbReference type="Proteomes" id="UP001432322">
    <property type="component" value="Unassembled WGS sequence"/>
</dbReference>
<feature type="non-terminal residue" evidence="2">
    <location>
        <position position="1"/>
    </location>
</feature>
<dbReference type="EMBL" id="BTSY01000004">
    <property type="protein sequence ID" value="GMT26172.1"/>
    <property type="molecule type" value="Genomic_DNA"/>
</dbReference>
<dbReference type="Pfam" id="PF10327">
    <property type="entry name" value="7TM_GPCR_Sri"/>
    <property type="match status" value="1"/>
</dbReference>
<organism evidence="2 3">
    <name type="scientific">Pristionchus fissidentatus</name>
    <dbReference type="NCBI Taxonomy" id="1538716"/>
    <lineage>
        <taxon>Eukaryota</taxon>
        <taxon>Metazoa</taxon>
        <taxon>Ecdysozoa</taxon>
        <taxon>Nematoda</taxon>
        <taxon>Chromadorea</taxon>
        <taxon>Rhabditida</taxon>
        <taxon>Rhabditina</taxon>
        <taxon>Diplogasteromorpha</taxon>
        <taxon>Diplogasteroidea</taxon>
        <taxon>Neodiplogasteridae</taxon>
        <taxon>Pristionchus</taxon>
    </lineage>
</organism>
<keyword evidence="1" id="KW-1133">Transmembrane helix</keyword>
<keyword evidence="3" id="KW-1185">Reference proteome</keyword>
<proteinExistence type="predicted"/>
<dbReference type="PANTHER" id="PTHR45830:SF15">
    <property type="entry name" value="SERPENTINE RECEPTOR, CLASS I"/>
    <property type="match status" value="1"/>
</dbReference>
<dbReference type="InterPro" id="IPR019429">
    <property type="entry name" value="7TM_GPCR_serpentine_rcpt_Sri"/>
</dbReference>
<feature type="transmembrane region" description="Helical" evidence="1">
    <location>
        <begin position="92"/>
        <end position="115"/>
    </location>
</feature>
<feature type="non-terminal residue" evidence="2">
    <location>
        <position position="135"/>
    </location>
</feature>
<evidence type="ECO:0000313" key="3">
    <source>
        <dbReference type="Proteomes" id="UP001432322"/>
    </source>
</evidence>
<dbReference type="PANTHER" id="PTHR45830">
    <property type="entry name" value="SERPENTINE RECEPTOR, CLASS I"/>
    <property type="match status" value="1"/>
</dbReference>
<comment type="caution">
    <text evidence="2">The sequence shown here is derived from an EMBL/GenBank/DDBJ whole genome shotgun (WGS) entry which is preliminary data.</text>
</comment>
<accession>A0AAV5W7W6</accession>
<name>A0AAV5W7W6_9BILA</name>
<protein>
    <recommendedName>
        <fullName evidence="4">G protein-coupled receptor</fullName>
    </recommendedName>
</protein>
<dbReference type="AlphaFoldDB" id="A0AAV5W7W6"/>
<keyword evidence="1" id="KW-0812">Transmembrane</keyword>
<reference evidence="2" key="1">
    <citation type="submission" date="2023-10" db="EMBL/GenBank/DDBJ databases">
        <title>Genome assembly of Pristionchus species.</title>
        <authorList>
            <person name="Yoshida K."/>
            <person name="Sommer R.J."/>
        </authorList>
    </citation>
    <scope>NUCLEOTIDE SEQUENCE</scope>
    <source>
        <strain evidence="2">RS5133</strain>
    </source>
</reference>
<feature type="transmembrane region" description="Helical" evidence="1">
    <location>
        <begin position="12"/>
        <end position="38"/>
    </location>
</feature>
<sequence length="135" mass="15226">DFVVIIPQTVETVYGVIILIEGLLSTFISILLIFIIGFKSPKISRNHRIGLVSLQSCYLLFAVIICCLWQPVAVAPFFAGYCMGILCEAVDYHLMFVSTFIILPEIFALFLICMLQRHQSMLPSTSRLKLKSTSY</sequence>
<evidence type="ECO:0008006" key="4">
    <source>
        <dbReference type="Google" id="ProtNLM"/>
    </source>
</evidence>